<dbReference type="AlphaFoldDB" id="A0A9W8NFQ9"/>
<reference evidence="3" key="1">
    <citation type="submission" date="2022-07" db="EMBL/GenBank/DDBJ databases">
        <title>Genome Sequence of Xylaria arbuscula.</title>
        <authorList>
            <person name="Buettner E."/>
        </authorList>
    </citation>
    <scope>NUCLEOTIDE SEQUENCE</scope>
    <source>
        <strain evidence="3">VT107</strain>
    </source>
</reference>
<dbReference type="GO" id="GO:0016020">
    <property type="term" value="C:membrane"/>
    <property type="evidence" value="ECO:0007669"/>
    <property type="project" value="TreeGrafter"/>
</dbReference>
<dbReference type="PANTHER" id="PTHR12242:SF1">
    <property type="entry name" value="MYND-TYPE DOMAIN-CONTAINING PROTEIN"/>
    <property type="match status" value="1"/>
</dbReference>
<feature type="compositionally biased region" description="Polar residues" evidence="1">
    <location>
        <begin position="1"/>
        <end position="10"/>
    </location>
</feature>
<dbReference type="VEuPathDB" id="FungiDB:F4678DRAFT_462851"/>
<evidence type="ECO:0000313" key="4">
    <source>
        <dbReference type="Proteomes" id="UP001148614"/>
    </source>
</evidence>
<feature type="transmembrane region" description="Helical" evidence="2">
    <location>
        <begin position="147"/>
        <end position="166"/>
    </location>
</feature>
<gene>
    <name evidence="3" type="ORF">NPX13_g4977</name>
</gene>
<accession>A0A9W8NFQ9</accession>
<feature type="transmembrane region" description="Helical" evidence="2">
    <location>
        <begin position="231"/>
        <end position="252"/>
    </location>
</feature>
<protein>
    <submittedName>
        <fullName evidence="3">Uncharacterized protein</fullName>
    </submittedName>
</protein>
<feature type="transmembrane region" description="Helical" evidence="2">
    <location>
        <begin position="264"/>
        <end position="285"/>
    </location>
</feature>
<evidence type="ECO:0000313" key="3">
    <source>
        <dbReference type="EMBL" id="KAJ3572653.1"/>
    </source>
</evidence>
<dbReference type="Proteomes" id="UP001148614">
    <property type="component" value="Unassembled WGS sequence"/>
</dbReference>
<feature type="transmembrane region" description="Helical" evidence="2">
    <location>
        <begin position="83"/>
        <end position="102"/>
    </location>
</feature>
<feature type="region of interest" description="Disordered" evidence="1">
    <location>
        <begin position="1"/>
        <end position="26"/>
    </location>
</feature>
<sequence length="338" mass="37105">MPPTDTTPLLPQSEREPTPAPQGDSHPITLRACHSPWQTINQKLLFSIRLALTSYLTSVAGVALKYKLQTEDDHSAGRIPFEFSTVSFVLLWIYHLLTSTWTGSHTFQRSNSDEDEEPRDSSAQARIAEFFTPPDQPSTLQHMSFSIFYTVTHVFTFLHTLLYWFVFVPAGHGGFKPPRFPHHHHSPGNSTAVFYDPGKQHSCYTALMCGGYSKADIKTDKGLFEEDDIKAFSIINVSTITAIIGLLEILVLNSIRRQSPVIGHVAGTAAASGLYLAWAGIGKLATGHWGLFFLDPELVGNSPGAAVAAAAAFIIAALFIFVWMYGLIAIRQSITAAN</sequence>
<keyword evidence="2" id="KW-0472">Membrane</keyword>
<feature type="transmembrane region" description="Helical" evidence="2">
    <location>
        <begin position="305"/>
        <end position="328"/>
    </location>
</feature>
<feature type="transmembrane region" description="Helical" evidence="2">
    <location>
        <begin position="44"/>
        <end position="63"/>
    </location>
</feature>
<comment type="caution">
    <text evidence="3">The sequence shown here is derived from an EMBL/GenBank/DDBJ whole genome shotgun (WGS) entry which is preliminary data.</text>
</comment>
<dbReference type="EMBL" id="JANPWZ010000747">
    <property type="protein sequence ID" value="KAJ3572653.1"/>
    <property type="molecule type" value="Genomic_DNA"/>
</dbReference>
<organism evidence="3 4">
    <name type="scientific">Xylaria arbuscula</name>
    <dbReference type="NCBI Taxonomy" id="114810"/>
    <lineage>
        <taxon>Eukaryota</taxon>
        <taxon>Fungi</taxon>
        <taxon>Dikarya</taxon>
        <taxon>Ascomycota</taxon>
        <taxon>Pezizomycotina</taxon>
        <taxon>Sordariomycetes</taxon>
        <taxon>Xylariomycetidae</taxon>
        <taxon>Xylariales</taxon>
        <taxon>Xylariaceae</taxon>
        <taxon>Xylaria</taxon>
    </lineage>
</organism>
<keyword evidence="2" id="KW-1133">Transmembrane helix</keyword>
<keyword evidence="2" id="KW-0812">Transmembrane</keyword>
<name>A0A9W8NFQ9_9PEZI</name>
<evidence type="ECO:0000256" key="1">
    <source>
        <dbReference type="SAM" id="MobiDB-lite"/>
    </source>
</evidence>
<proteinExistence type="predicted"/>
<dbReference type="PANTHER" id="PTHR12242">
    <property type="entry name" value="OS02G0130600 PROTEIN-RELATED"/>
    <property type="match status" value="1"/>
</dbReference>
<evidence type="ECO:0000256" key="2">
    <source>
        <dbReference type="SAM" id="Phobius"/>
    </source>
</evidence>
<keyword evidence="4" id="KW-1185">Reference proteome</keyword>